<organism evidence="1">
    <name type="scientific">Rhizophora mucronata</name>
    <name type="common">Asiatic mangrove</name>
    <dbReference type="NCBI Taxonomy" id="61149"/>
    <lineage>
        <taxon>Eukaryota</taxon>
        <taxon>Viridiplantae</taxon>
        <taxon>Streptophyta</taxon>
        <taxon>Embryophyta</taxon>
        <taxon>Tracheophyta</taxon>
        <taxon>Spermatophyta</taxon>
        <taxon>Magnoliopsida</taxon>
        <taxon>eudicotyledons</taxon>
        <taxon>Gunneridae</taxon>
        <taxon>Pentapetalae</taxon>
        <taxon>rosids</taxon>
        <taxon>fabids</taxon>
        <taxon>Malpighiales</taxon>
        <taxon>Rhizophoraceae</taxon>
        <taxon>Rhizophora</taxon>
    </lineage>
</organism>
<name>A0A2P2NN34_RHIMU</name>
<protein>
    <submittedName>
        <fullName evidence="1">Uncharacterized protein</fullName>
    </submittedName>
</protein>
<sequence>MYIYDDMKFIIMYCKLGLFTNKINFIMSTCFLLLLPASQLAISSPLNTFN</sequence>
<evidence type="ECO:0000313" key="1">
    <source>
        <dbReference type="EMBL" id="MBX43907.1"/>
    </source>
</evidence>
<dbReference type="AlphaFoldDB" id="A0A2P2NN34"/>
<proteinExistence type="predicted"/>
<dbReference type="EMBL" id="GGEC01063423">
    <property type="protein sequence ID" value="MBX43907.1"/>
    <property type="molecule type" value="Transcribed_RNA"/>
</dbReference>
<accession>A0A2P2NN34</accession>
<reference evidence="1" key="1">
    <citation type="submission" date="2018-02" db="EMBL/GenBank/DDBJ databases">
        <title>Rhizophora mucronata_Transcriptome.</title>
        <authorList>
            <person name="Meera S.P."/>
            <person name="Sreeshan A."/>
            <person name="Augustine A."/>
        </authorList>
    </citation>
    <scope>NUCLEOTIDE SEQUENCE</scope>
    <source>
        <tissue evidence="1">Leaf</tissue>
    </source>
</reference>